<evidence type="ECO:0000313" key="2">
    <source>
        <dbReference type="Proteomes" id="UP000033881"/>
    </source>
</evidence>
<gene>
    <name evidence="1" type="ORF">UT24_C0003G0025</name>
</gene>
<protein>
    <submittedName>
        <fullName evidence="1">Uncharacterized protein</fullName>
    </submittedName>
</protein>
<name>A0A0G0MEL5_9BACT</name>
<dbReference type="STRING" id="1618574.UT24_C0003G0025"/>
<proteinExistence type="predicted"/>
<dbReference type="Proteomes" id="UP000033881">
    <property type="component" value="Unassembled WGS sequence"/>
</dbReference>
<dbReference type="EMBL" id="LBWB01000003">
    <property type="protein sequence ID" value="KKR01618.1"/>
    <property type="molecule type" value="Genomic_DNA"/>
</dbReference>
<dbReference type="AlphaFoldDB" id="A0A0G0MEL5"/>
<accession>A0A0G0MEL5</accession>
<organism evidence="1 2">
    <name type="scientific">Candidatus Woesebacteria bacterium GW2011_GWB1_39_12</name>
    <dbReference type="NCBI Taxonomy" id="1618574"/>
    <lineage>
        <taxon>Bacteria</taxon>
        <taxon>Candidatus Woeseibacteriota</taxon>
    </lineage>
</organism>
<reference evidence="1 2" key="1">
    <citation type="journal article" date="2015" name="Nature">
        <title>rRNA introns, odd ribosomes, and small enigmatic genomes across a large radiation of phyla.</title>
        <authorList>
            <person name="Brown C.T."/>
            <person name="Hug L.A."/>
            <person name="Thomas B.C."/>
            <person name="Sharon I."/>
            <person name="Castelle C.J."/>
            <person name="Singh A."/>
            <person name="Wilkins M.J."/>
            <person name="Williams K.H."/>
            <person name="Banfield J.F."/>
        </authorList>
    </citation>
    <scope>NUCLEOTIDE SEQUENCE [LARGE SCALE GENOMIC DNA]</scope>
</reference>
<comment type="caution">
    <text evidence="1">The sequence shown here is derived from an EMBL/GenBank/DDBJ whole genome shotgun (WGS) entry which is preliminary data.</text>
</comment>
<sequence length="87" mass="9844">MMKNKQSLGWKVHTRGLLEEISSNFNAPQILIPIKILDNLLRQVAKRATEINDLKLNALMIRLTLYSIADPDSPDYNPKAISKILGE</sequence>
<evidence type="ECO:0000313" key="1">
    <source>
        <dbReference type="EMBL" id="KKR01618.1"/>
    </source>
</evidence>